<evidence type="ECO:0000259" key="1">
    <source>
        <dbReference type="Pfam" id="PF03992"/>
    </source>
</evidence>
<sequence length="101" mass="11372">MSKQALFIRHQAKPGCRDDVRRVWETFVKPRAAANPGHEAYYFCYDEGDPDTICVFQLYSSKEAMDAFLAGEWYPDYLKAVGEVVAAPPQISPAGLVWQKG</sequence>
<protein>
    <submittedName>
        <fullName evidence="2">Quinol monooxygenase YgiN</fullName>
    </submittedName>
</protein>
<dbReference type="InterPro" id="IPR007138">
    <property type="entry name" value="ABM_dom"/>
</dbReference>
<evidence type="ECO:0000313" key="2">
    <source>
        <dbReference type="EMBL" id="RBP39843.1"/>
    </source>
</evidence>
<dbReference type="EMBL" id="QNRR01000009">
    <property type="protein sequence ID" value="RBP39843.1"/>
    <property type="molecule type" value="Genomic_DNA"/>
</dbReference>
<dbReference type="GO" id="GO:0004497">
    <property type="term" value="F:monooxygenase activity"/>
    <property type="evidence" value="ECO:0007669"/>
    <property type="project" value="UniProtKB-KW"/>
</dbReference>
<organism evidence="2 3">
    <name type="scientific">Roseimicrobium gellanilyticum</name>
    <dbReference type="NCBI Taxonomy" id="748857"/>
    <lineage>
        <taxon>Bacteria</taxon>
        <taxon>Pseudomonadati</taxon>
        <taxon>Verrucomicrobiota</taxon>
        <taxon>Verrucomicrobiia</taxon>
        <taxon>Verrucomicrobiales</taxon>
        <taxon>Verrucomicrobiaceae</taxon>
        <taxon>Roseimicrobium</taxon>
    </lineage>
</organism>
<dbReference type="Proteomes" id="UP000253426">
    <property type="component" value="Unassembled WGS sequence"/>
</dbReference>
<keyword evidence="3" id="KW-1185">Reference proteome</keyword>
<dbReference type="RefSeq" id="WP_170157331.1">
    <property type="nucleotide sequence ID" value="NZ_QNRR01000009.1"/>
</dbReference>
<accession>A0A366HBW9</accession>
<evidence type="ECO:0000313" key="3">
    <source>
        <dbReference type="Proteomes" id="UP000253426"/>
    </source>
</evidence>
<name>A0A366HBW9_9BACT</name>
<keyword evidence="2" id="KW-0560">Oxidoreductase</keyword>
<dbReference type="Gene3D" id="3.30.70.100">
    <property type="match status" value="1"/>
</dbReference>
<proteinExistence type="predicted"/>
<dbReference type="AlphaFoldDB" id="A0A366HBW9"/>
<comment type="caution">
    <text evidence="2">The sequence shown here is derived from an EMBL/GenBank/DDBJ whole genome shotgun (WGS) entry which is preliminary data.</text>
</comment>
<dbReference type="SUPFAM" id="SSF54909">
    <property type="entry name" value="Dimeric alpha+beta barrel"/>
    <property type="match status" value="1"/>
</dbReference>
<gene>
    <name evidence="2" type="ORF">DES53_109271</name>
</gene>
<dbReference type="Pfam" id="PF03992">
    <property type="entry name" value="ABM"/>
    <property type="match status" value="1"/>
</dbReference>
<keyword evidence="2" id="KW-0503">Monooxygenase</keyword>
<dbReference type="InterPro" id="IPR011008">
    <property type="entry name" value="Dimeric_a/b-barrel"/>
</dbReference>
<feature type="domain" description="ABM" evidence="1">
    <location>
        <begin position="8"/>
        <end position="72"/>
    </location>
</feature>
<reference evidence="2 3" key="1">
    <citation type="submission" date="2018-06" db="EMBL/GenBank/DDBJ databases">
        <title>Genomic Encyclopedia of Type Strains, Phase IV (KMG-IV): sequencing the most valuable type-strain genomes for metagenomic binning, comparative biology and taxonomic classification.</title>
        <authorList>
            <person name="Goeker M."/>
        </authorList>
    </citation>
    <scope>NUCLEOTIDE SEQUENCE [LARGE SCALE GENOMIC DNA]</scope>
    <source>
        <strain evidence="2 3">DSM 25532</strain>
    </source>
</reference>